<comment type="subcellular location">
    <subcellularLocation>
        <location evidence="1">Cell membrane</location>
        <topology evidence="1">Multi-pass membrane protein</topology>
    </subcellularLocation>
</comment>
<feature type="transmembrane region" description="Helical" evidence="6">
    <location>
        <begin position="334"/>
        <end position="355"/>
    </location>
</feature>
<keyword evidence="5 6" id="KW-0472">Membrane</keyword>
<evidence type="ECO:0000313" key="8">
    <source>
        <dbReference type="EMBL" id="MFC4007934.1"/>
    </source>
</evidence>
<accession>A0ABV8G6X9</accession>
<dbReference type="Gene3D" id="1.20.1250.20">
    <property type="entry name" value="MFS general substrate transporter like domains"/>
    <property type="match status" value="1"/>
</dbReference>
<protein>
    <submittedName>
        <fullName evidence="8">MFS transporter</fullName>
    </submittedName>
</protein>
<reference evidence="9" key="1">
    <citation type="journal article" date="2019" name="Int. J. Syst. Evol. Microbiol.">
        <title>The Global Catalogue of Microorganisms (GCM) 10K type strain sequencing project: providing services to taxonomists for standard genome sequencing and annotation.</title>
        <authorList>
            <consortium name="The Broad Institute Genomics Platform"/>
            <consortium name="The Broad Institute Genome Sequencing Center for Infectious Disease"/>
            <person name="Wu L."/>
            <person name="Ma J."/>
        </authorList>
    </citation>
    <scope>NUCLEOTIDE SEQUENCE [LARGE SCALE GENOMIC DNA]</scope>
    <source>
        <strain evidence="9">TBRC 1276</strain>
    </source>
</reference>
<dbReference type="PANTHER" id="PTHR23513">
    <property type="entry name" value="INTEGRAL MEMBRANE EFFLUX PROTEIN-RELATED"/>
    <property type="match status" value="1"/>
</dbReference>
<dbReference type="PANTHER" id="PTHR23513:SF6">
    <property type="entry name" value="MAJOR FACILITATOR SUPERFAMILY ASSOCIATED DOMAIN-CONTAINING PROTEIN"/>
    <property type="match status" value="1"/>
</dbReference>
<dbReference type="Proteomes" id="UP001595851">
    <property type="component" value="Unassembled WGS sequence"/>
</dbReference>
<organism evidence="8 9">
    <name type="scientific">Nonomuraea purpurea</name>
    <dbReference type="NCBI Taxonomy" id="1849276"/>
    <lineage>
        <taxon>Bacteria</taxon>
        <taxon>Bacillati</taxon>
        <taxon>Actinomycetota</taxon>
        <taxon>Actinomycetes</taxon>
        <taxon>Streptosporangiales</taxon>
        <taxon>Streptosporangiaceae</taxon>
        <taxon>Nonomuraea</taxon>
    </lineage>
</organism>
<feature type="transmembrane region" description="Helical" evidence="6">
    <location>
        <begin position="70"/>
        <end position="91"/>
    </location>
</feature>
<evidence type="ECO:0000256" key="5">
    <source>
        <dbReference type="ARBA" id="ARBA00023136"/>
    </source>
</evidence>
<name>A0ABV8G6X9_9ACTN</name>
<evidence type="ECO:0000256" key="4">
    <source>
        <dbReference type="ARBA" id="ARBA00022989"/>
    </source>
</evidence>
<evidence type="ECO:0000256" key="1">
    <source>
        <dbReference type="ARBA" id="ARBA00004651"/>
    </source>
</evidence>
<evidence type="ECO:0000256" key="3">
    <source>
        <dbReference type="ARBA" id="ARBA00022692"/>
    </source>
</evidence>
<feature type="transmembrane region" description="Helical" evidence="6">
    <location>
        <begin position="367"/>
        <end position="387"/>
    </location>
</feature>
<evidence type="ECO:0000259" key="7">
    <source>
        <dbReference type="PROSITE" id="PS50850"/>
    </source>
</evidence>
<feature type="transmembrane region" description="Helical" evidence="6">
    <location>
        <begin position="280"/>
        <end position="296"/>
    </location>
</feature>
<feature type="transmembrane region" description="Helical" evidence="6">
    <location>
        <begin position="302"/>
        <end position="322"/>
    </location>
</feature>
<keyword evidence="4 6" id="KW-1133">Transmembrane helix</keyword>
<evidence type="ECO:0000313" key="9">
    <source>
        <dbReference type="Proteomes" id="UP001595851"/>
    </source>
</evidence>
<sequence length="418" mass="44017">MGARYWLLLSAFLCSCLGTWIYRLALPLLVYDLTGSALGTGLVYVMEYLPYLALGMFGGVLADRLDRRRLLVLGDLASGAITILLALLVTAQVRQVWLIYVVAFLLACVDPLYQPAFRSILPSLVAVERLPQANARVHMGEHAVNMIGPVVGGALVVGFGYEVAVYADAGTFLVSALLIWLIRTAPSAAAAHGWSVPADMREGLRFLTGGDKVVLTTALSAMACNFGVWLLLAGLVYYLSSYHGFTAGEIAVVYAFQGAGAVLGAVLGSRLIRRLPPGPVICWATAAGGLSMLALIPARGPVLIGLAWMGQFAAAGASIVATATIRQLLVPDRLLGRVLGTARMIAFLSIPLAALATGVFESVTRNAYALMAFAGVSWLAIAAAVAASPLWRVRLDALGDANGDRSAPPEESPPPDPR</sequence>
<feature type="domain" description="Major facilitator superfamily (MFS) profile" evidence="7">
    <location>
        <begin position="1"/>
        <end position="187"/>
    </location>
</feature>
<dbReference type="InterPro" id="IPR011701">
    <property type="entry name" value="MFS"/>
</dbReference>
<feature type="transmembrane region" description="Helical" evidence="6">
    <location>
        <begin position="213"/>
        <end position="239"/>
    </location>
</feature>
<keyword evidence="9" id="KW-1185">Reference proteome</keyword>
<dbReference type="CDD" id="cd06173">
    <property type="entry name" value="MFS_MefA_like"/>
    <property type="match status" value="1"/>
</dbReference>
<evidence type="ECO:0000256" key="6">
    <source>
        <dbReference type="SAM" id="Phobius"/>
    </source>
</evidence>
<dbReference type="Pfam" id="PF07690">
    <property type="entry name" value="MFS_1"/>
    <property type="match status" value="1"/>
</dbReference>
<keyword evidence="2" id="KW-1003">Cell membrane</keyword>
<dbReference type="PROSITE" id="PS51257">
    <property type="entry name" value="PROKAR_LIPOPROTEIN"/>
    <property type="match status" value="1"/>
</dbReference>
<dbReference type="InterPro" id="IPR036259">
    <property type="entry name" value="MFS_trans_sf"/>
</dbReference>
<proteinExistence type="predicted"/>
<keyword evidence="3 6" id="KW-0812">Transmembrane</keyword>
<feature type="transmembrane region" description="Helical" evidence="6">
    <location>
        <begin position="41"/>
        <end position="63"/>
    </location>
</feature>
<dbReference type="RefSeq" id="WP_379528025.1">
    <property type="nucleotide sequence ID" value="NZ_JBHSBI010000005.1"/>
</dbReference>
<feature type="transmembrane region" description="Helical" evidence="6">
    <location>
        <begin position="146"/>
        <end position="166"/>
    </location>
</feature>
<evidence type="ECO:0000256" key="2">
    <source>
        <dbReference type="ARBA" id="ARBA00022475"/>
    </source>
</evidence>
<feature type="transmembrane region" description="Helical" evidence="6">
    <location>
        <begin position="251"/>
        <end position="268"/>
    </location>
</feature>
<dbReference type="EMBL" id="JBHSBI010000005">
    <property type="protein sequence ID" value="MFC4007934.1"/>
    <property type="molecule type" value="Genomic_DNA"/>
</dbReference>
<feature type="transmembrane region" description="Helical" evidence="6">
    <location>
        <begin position="97"/>
        <end position="113"/>
    </location>
</feature>
<dbReference type="InterPro" id="IPR020846">
    <property type="entry name" value="MFS_dom"/>
</dbReference>
<dbReference type="PROSITE" id="PS50850">
    <property type="entry name" value="MFS"/>
    <property type="match status" value="1"/>
</dbReference>
<dbReference type="SUPFAM" id="SSF103473">
    <property type="entry name" value="MFS general substrate transporter"/>
    <property type="match status" value="1"/>
</dbReference>
<feature type="transmembrane region" description="Helical" evidence="6">
    <location>
        <begin position="172"/>
        <end position="192"/>
    </location>
</feature>
<gene>
    <name evidence="8" type="ORF">ACFOY2_11925</name>
</gene>
<comment type="caution">
    <text evidence="8">The sequence shown here is derived from an EMBL/GenBank/DDBJ whole genome shotgun (WGS) entry which is preliminary data.</text>
</comment>